<accession>A0ABW4RRP9</accession>
<proteinExistence type="predicted"/>
<dbReference type="Pfam" id="PF11248">
    <property type="entry name" value="DUF3046"/>
    <property type="match status" value="1"/>
</dbReference>
<reference evidence="2" key="1">
    <citation type="journal article" date="2019" name="Int. J. Syst. Evol. Microbiol.">
        <title>The Global Catalogue of Microorganisms (GCM) 10K type strain sequencing project: providing services to taxonomists for standard genome sequencing and annotation.</title>
        <authorList>
            <consortium name="The Broad Institute Genomics Platform"/>
            <consortium name="The Broad Institute Genome Sequencing Center for Infectious Disease"/>
            <person name="Wu L."/>
            <person name="Ma J."/>
        </authorList>
    </citation>
    <scope>NUCLEOTIDE SEQUENCE [LARGE SCALE GENOMIC DNA]</scope>
    <source>
        <strain evidence="2">CAIM 431</strain>
    </source>
</reference>
<keyword evidence="2" id="KW-1185">Reference proteome</keyword>
<dbReference type="Proteomes" id="UP001597326">
    <property type="component" value="Unassembled WGS sequence"/>
</dbReference>
<comment type="caution">
    <text evidence="1">The sequence shown here is derived from an EMBL/GenBank/DDBJ whole genome shotgun (WGS) entry which is preliminary data.</text>
</comment>
<evidence type="ECO:0000313" key="2">
    <source>
        <dbReference type="Proteomes" id="UP001597326"/>
    </source>
</evidence>
<dbReference type="InterPro" id="IPR021408">
    <property type="entry name" value="DUF3046"/>
</dbReference>
<dbReference type="EMBL" id="JBHUFZ010000005">
    <property type="protein sequence ID" value="MFD1889001.1"/>
    <property type="molecule type" value="Genomic_DNA"/>
</dbReference>
<dbReference type="RefSeq" id="WP_343874948.1">
    <property type="nucleotide sequence ID" value="NZ_BAAAIX010000028.1"/>
</dbReference>
<gene>
    <name evidence="1" type="ORF">ACFSCS_02225</name>
</gene>
<evidence type="ECO:0000313" key="1">
    <source>
        <dbReference type="EMBL" id="MFD1889001.1"/>
    </source>
</evidence>
<protein>
    <submittedName>
        <fullName evidence="1">DUF3046 domain-containing protein</fullName>
    </submittedName>
</protein>
<name>A0ABW4RRP9_9ACTN</name>
<sequence length="64" mass="7191">MTETELWRRLGAHLPPGRREAWADSVVLARLGGRTVVEAISAGLDFREIWRAAAEKLEVPEHGR</sequence>
<organism evidence="1 2">
    <name type="scientific">Luteococcus peritonei</name>
    <dbReference type="NCBI Taxonomy" id="88874"/>
    <lineage>
        <taxon>Bacteria</taxon>
        <taxon>Bacillati</taxon>
        <taxon>Actinomycetota</taxon>
        <taxon>Actinomycetes</taxon>
        <taxon>Propionibacteriales</taxon>
        <taxon>Propionibacteriaceae</taxon>
        <taxon>Luteococcus</taxon>
    </lineage>
</organism>